<evidence type="ECO:0000313" key="1">
    <source>
        <dbReference type="EMBL" id="PIO55325.1"/>
    </source>
</evidence>
<gene>
    <name evidence="1" type="ORF">TELCIR_23289</name>
</gene>
<dbReference type="OrthoDB" id="5853127at2759"/>
<organism evidence="1 2">
    <name type="scientific">Teladorsagia circumcincta</name>
    <name type="common">Brown stomach worm</name>
    <name type="synonym">Ostertagia circumcincta</name>
    <dbReference type="NCBI Taxonomy" id="45464"/>
    <lineage>
        <taxon>Eukaryota</taxon>
        <taxon>Metazoa</taxon>
        <taxon>Ecdysozoa</taxon>
        <taxon>Nematoda</taxon>
        <taxon>Chromadorea</taxon>
        <taxon>Rhabditida</taxon>
        <taxon>Rhabditina</taxon>
        <taxon>Rhabditomorpha</taxon>
        <taxon>Strongyloidea</taxon>
        <taxon>Trichostrongylidae</taxon>
        <taxon>Teladorsagia</taxon>
    </lineage>
</organism>
<name>A0A2G9TBL6_TELCI</name>
<keyword evidence="2" id="KW-1185">Reference proteome</keyword>
<reference evidence="1 2" key="1">
    <citation type="submission" date="2015-09" db="EMBL/GenBank/DDBJ databases">
        <title>Draft genome of the parasitic nematode Teladorsagia circumcincta isolate WARC Sus (inbred).</title>
        <authorList>
            <person name="Mitreva M."/>
        </authorList>
    </citation>
    <scope>NUCLEOTIDE SEQUENCE [LARGE SCALE GENOMIC DNA]</scope>
    <source>
        <strain evidence="1 2">S</strain>
    </source>
</reference>
<protein>
    <submittedName>
        <fullName evidence="1">Uncharacterized protein</fullName>
    </submittedName>
</protein>
<dbReference type="AlphaFoldDB" id="A0A2G9TBL6"/>
<accession>A0A2G9TBL6</accession>
<sequence>MDDMSDTARSTKERAGDFLQDVVDNENVEMVRERLTDSARAIKDSAEAGRDEAGEFREEYNDRGGLGMIGDKLSNAGRAIRDAVQSVGMKAGVLKDETIETLSEEGEAVKRRFT</sequence>
<proteinExistence type="predicted"/>
<evidence type="ECO:0000313" key="2">
    <source>
        <dbReference type="Proteomes" id="UP000230423"/>
    </source>
</evidence>
<dbReference type="EMBL" id="KZ386904">
    <property type="protein sequence ID" value="PIO55325.1"/>
    <property type="molecule type" value="Genomic_DNA"/>
</dbReference>
<dbReference type="Proteomes" id="UP000230423">
    <property type="component" value="Unassembled WGS sequence"/>
</dbReference>